<comment type="catalytic activity">
    <reaction evidence="19">
        <text>a 1,2-diacyl-sn-glycero-3-phosphocholine(in) = a 1,2-diacyl-sn-glycero-3-phosphocholine(out)</text>
        <dbReference type="Rhea" id="RHEA:38571"/>
        <dbReference type="ChEBI" id="CHEBI:57643"/>
    </reaction>
</comment>
<dbReference type="AlphaFoldDB" id="A0A7H9B6J6"/>
<evidence type="ECO:0000256" key="12">
    <source>
        <dbReference type="ARBA" id="ARBA00023034"/>
    </source>
</evidence>
<dbReference type="PANTHER" id="PTHR13038:SF10">
    <property type="entry name" value="AUTOPHAGY-RELATED PROTEIN 9"/>
    <property type="match status" value="1"/>
</dbReference>
<keyword evidence="23" id="KW-1185">Reference proteome</keyword>
<gene>
    <name evidence="22" type="ORF">HG535_0E04960</name>
</gene>
<feature type="region of interest" description="Disordered" evidence="21">
    <location>
        <begin position="188"/>
        <end position="208"/>
    </location>
</feature>
<feature type="compositionally biased region" description="Basic and acidic residues" evidence="21">
    <location>
        <begin position="58"/>
        <end position="75"/>
    </location>
</feature>
<dbReference type="Pfam" id="PF04109">
    <property type="entry name" value="ATG9"/>
    <property type="match status" value="1"/>
</dbReference>
<protein>
    <recommendedName>
        <fullName evidence="6 20">Autophagy-related protein 9</fullName>
    </recommendedName>
</protein>
<dbReference type="PANTHER" id="PTHR13038">
    <property type="entry name" value="APG9 AUTOPHAGY 9"/>
    <property type="match status" value="1"/>
</dbReference>
<evidence type="ECO:0000256" key="1">
    <source>
        <dbReference type="ARBA" id="ARBA00004439"/>
    </source>
</evidence>
<proteinExistence type="inferred from homology"/>
<comment type="subcellular location">
    <subcellularLocation>
        <location evidence="1">Cytoplasmic vesicle membrane</location>
        <topology evidence="1">Multi-pass membrane protein</topology>
    </subcellularLocation>
    <subcellularLocation>
        <location evidence="2">Endoplasmic reticulum membrane</location>
        <topology evidence="2">Multi-pass membrane protein</topology>
    </subcellularLocation>
    <subcellularLocation>
        <location evidence="4">Golgi apparatus membrane</location>
        <topology evidence="4">Multi-pass membrane protein</topology>
    </subcellularLocation>
    <subcellularLocation>
        <location evidence="3 20">Preautophagosomal structure membrane</location>
        <topology evidence="3 20">Multi-pass membrane protein</topology>
    </subcellularLocation>
</comment>
<evidence type="ECO:0000256" key="19">
    <source>
        <dbReference type="ARBA" id="ARBA00024631"/>
    </source>
</evidence>
<keyword evidence="15" id="KW-0968">Cytoplasmic vesicle</keyword>
<dbReference type="GO" id="GO:0030659">
    <property type="term" value="C:cytoplasmic vesicle membrane"/>
    <property type="evidence" value="ECO:0007669"/>
    <property type="project" value="UniProtKB-SubCell"/>
</dbReference>
<evidence type="ECO:0000256" key="15">
    <source>
        <dbReference type="ARBA" id="ARBA00023329"/>
    </source>
</evidence>
<reference evidence="22 23" key="1">
    <citation type="submission" date="2020-07" db="EMBL/GenBank/DDBJ databases">
        <title>The yeast mating-type switching endonuclease HO is a domesticated member of an unorthodox homing genetic element family.</title>
        <authorList>
            <person name="Coughlan A.Y."/>
            <person name="Lombardi L."/>
            <person name="Braun-Galleani S."/>
            <person name="Martos A.R."/>
            <person name="Galeote V."/>
            <person name="Bigey F."/>
            <person name="Dequin S."/>
            <person name="Byrne K.P."/>
            <person name="Wolfe K.H."/>
        </authorList>
    </citation>
    <scope>NUCLEOTIDE SEQUENCE [LARGE SCALE GENOMIC DNA]</scope>
    <source>
        <strain evidence="22 23">NRRL Y-6702</strain>
    </source>
</reference>
<dbReference type="KEGG" id="zmk:HG535_0E04960"/>
<dbReference type="InterPro" id="IPR007241">
    <property type="entry name" value="Autophagy-rel_prot_9"/>
</dbReference>
<evidence type="ECO:0000313" key="22">
    <source>
        <dbReference type="EMBL" id="QLG73412.1"/>
    </source>
</evidence>
<dbReference type="GO" id="GO:0000139">
    <property type="term" value="C:Golgi membrane"/>
    <property type="evidence" value="ECO:0007669"/>
    <property type="project" value="UniProtKB-SubCell"/>
</dbReference>
<organism evidence="22 23">
    <name type="scientific">Zygotorulaspora mrakii</name>
    <name type="common">Zygosaccharomyces mrakii</name>
    <dbReference type="NCBI Taxonomy" id="42260"/>
    <lineage>
        <taxon>Eukaryota</taxon>
        <taxon>Fungi</taxon>
        <taxon>Dikarya</taxon>
        <taxon>Ascomycota</taxon>
        <taxon>Saccharomycotina</taxon>
        <taxon>Saccharomycetes</taxon>
        <taxon>Saccharomycetales</taxon>
        <taxon>Saccharomycetaceae</taxon>
        <taxon>Zygotorulaspora</taxon>
    </lineage>
</organism>
<dbReference type="RefSeq" id="XP_037145139.1">
    <property type="nucleotide sequence ID" value="XM_037289244.1"/>
</dbReference>
<evidence type="ECO:0000256" key="9">
    <source>
        <dbReference type="ARBA" id="ARBA00022824"/>
    </source>
</evidence>
<comment type="catalytic activity">
    <reaction evidence="18">
        <text>a 1,2-diacyl-sn-glycero-3-phospho-(1D-myo-inositol-3-phosphate)(in) = a 1,2-diacyl-sn-glycero-3-phospho-(1D-myo-inositol-3-phosphate)(out)</text>
        <dbReference type="Rhea" id="RHEA:67920"/>
        <dbReference type="ChEBI" id="CHEBI:58088"/>
    </reaction>
</comment>
<feature type="transmembrane region" description="Helical" evidence="20">
    <location>
        <begin position="613"/>
        <end position="635"/>
    </location>
</feature>
<evidence type="ECO:0000256" key="6">
    <source>
        <dbReference type="ARBA" id="ARBA00018074"/>
    </source>
</evidence>
<keyword evidence="14 20" id="KW-0472">Membrane</keyword>
<feature type="transmembrane region" description="Helical" evidence="20">
    <location>
        <begin position="717"/>
        <end position="738"/>
    </location>
</feature>
<evidence type="ECO:0000256" key="11">
    <source>
        <dbReference type="ARBA" id="ARBA00023006"/>
    </source>
</evidence>
<dbReference type="GO" id="GO:0061709">
    <property type="term" value="P:reticulophagy"/>
    <property type="evidence" value="ECO:0007669"/>
    <property type="project" value="TreeGrafter"/>
</dbReference>
<evidence type="ECO:0000256" key="17">
    <source>
        <dbReference type="ARBA" id="ARBA00024615"/>
    </source>
</evidence>
<keyword evidence="11 20" id="KW-0072">Autophagy</keyword>
<evidence type="ECO:0000256" key="13">
    <source>
        <dbReference type="ARBA" id="ARBA00023055"/>
    </source>
</evidence>
<evidence type="ECO:0000256" key="10">
    <source>
        <dbReference type="ARBA" id="ARBA00022989"/>
    </source>
</evidence>
<feature type="compositionally biased region" description="Basic and acidic residues" evidence="21">
    <location>
        <begin position="233"/>
        <end position="245"/>
    </location>
</feature>
<evidence type="ECO:0000313" key="23">
    <source>
        <dbReference type="Proteomes" id="UP000509704"/>
    </source>
</evidence>
<keyword evidence="10 20" id="KW-1133">Transmembrane helix</keyword>
<name>A0A7H9B6J6_ZYGMR</name>
<feature type="transmembrane region" description="Helical" evidence="20">
    <location>
        <begin position="320"/>
        <end position="340"/>
    </location>
</feature>
<dbReference type="GO" id="GO:0034497">
    <property type="term" value="P:protein localization to phagophore assembly site"/>
    <property type="evidence" value="ECO:0007669"/>
    <property type="project" value="TreeGrafter"/>
</dbReference>
<keyword evidence="8 20" id="KW-0812">Transmembrane</keyword>
<keyword evidence="12" id="KW-0333">Golgi apparatus</keyword>
<keyword evidence="13 20" id="KW-0445">Lipid transport</keyword>
<dbReference type="GO" id="GO:0006869">
    <property type="term" value="P:lipid transport"/>
    <property type="evidence" value="ECO:0007669"/>
    <property type="project" value="UniProtKB-KW"/>
</dbReference>
<dbReference type="GO" id="GO:0034727">
    <property type="term" value="P:piecemeal microautophagy of the nucleus"/>
    <property type="evidence" value="ECO:0007669"/>
    <property type="project" value="TreeGrafter"/>
</dbReference>
<dbReference type="GeneID" id="59237154"/>
<evidence type="ECO:0000256" key="3">
    <source>
        <dbReference type="ARBA" id="ARBA00004511"/>
    </source>
</evidence>
<dbReference type="GO" id="GO:0005776">
    <property type="term" value="C:autophagosome"/>
    <property type="evidence" value="ECO:0007669"/>
    <property type="project" value="TreeGrafter"/>
</dbReference>
<feature type="region of interest" description="Disordered" evidence="21">
    <location>
        <begin position="889"/>
        <end position="917"/>
    </location>
</feature>
<feature type="transmembrane region" description="Helical" evidence="20">
    <location>
        <begin position="528"/>
        <end position="552"/>
    </location>
</feature>
<dbReference type="OrthoDB" id="2020634at2759"/>
<dbReference type="GO" id="GO:0034045">
    <property type="term" value="C:phagophore assembly site membrane"/>
    <property type="evidence" value="ECO:0007669"/>
    <property type="project" value="UniProtKB-SubCell"/>
</dbReference>
<evidence type="ECO:0000256" key="16">
    <source>
        <dbReference type="ARBA" id="ARBA00024479"/>
    </source>
</evidence>
<feature type="transmembrane region" description="Helical" evidence="20">
    <location>
        <begin position="370"/>
        <end position="388"/>
    </location>
</feature>
<evidence type="ECO:0000256" key="4">
    <source>
        <dbReference type="ARBA" id="ARBA00004653"/>
    </source>
</evidence>
<feature type="compositionally biased region" description="Acidic residues" evidence="21">
    <location>
        <begin position="123"/>
        <end position="147"/>
    </location>
</feature>
<evidence type="ECO:0000256" key="14">
    <source>
        <dbReference type="ARBA" id="ARBA00023136"/>
    </source>
</evidence>
<evidence type="ECO:0000256" key="7">
    <source>
        <dbReference type="ARBA" id="ARBA00022448"/>
    </source>
</evidence>
<comment type="catalytic activity">
    <reaction evidence="16">
        <text>a 1,2-diacyl-sn-glycero-3-phospho-L-serine(in) = a 1,2-diacyl-sn-glycero-3-phospho-L-serine(out)</text>
        <dbReference type="Rhea" id="RHEA:38663"/>
        <dbReference type="ChEBI" id="CHEBI:57262"/>
    </reaction>
</comment>
<keyword evidence="7 20" id="KW-0813">Transport</keyword>
<comment type="function">
    <text evidence="20">Phospholipid scramblase involved in autophagy. Cycles between the preautophagosomal structure/phagophore assembly site (PAS) and the cytoplasmic vesicle pool and supplies membrane for the growing autophagosome. Lipid scramblase activity plays a key role in preautophagosomal structure/phagophore assembly by distributing the phospholipids that arrive through ATG2 from the cytoplasmic to the luminal leaflet of the bilayer, thereby driving autophagosomal membrane expansion.</text>
</comment>
<evidence type="ECO:0000256" key="2">
    <source>
        <dbReference type="ARBA" id="ARBA00004477"/>
    </source>
</evidence>
<evidence type="ECO:0000256" key="20">
    <source>
        <dbReference type="RuleBase" id="RU364027"/>
    </source>
</evidence>
<evidence type="ECO:0000256" key="8">
    <source>
        <dbReference type="ARBA" id="ARBA00022692"/>
    </source>
</evidence>
<evidence type="ECO:0000256" key="5">
    <source>
        <dbReference type="ARBA" id="ARBA00006185"/>
    </source>
</evidence>
<evidence type="ECO:0000256" key="21">
    <source>
        <dbReference type="SAM" id="MobiDB-lite"/>
    </source>
</evidence>
<dbReference type="GO" id="GO:0000422">
    <property type="term" value="P:autophagy of mitochondrion"/>
    <property type="evidence" value="ECO:0007669"/>
    <property type="project" value="TreeGrafter"/>
</dbReference>
<feature type="region of interest" description="Disordered" evidence="21">
    <location>
        <begin position="27"/>
        <end position="147"/>
    </location>
</feature>
<feature type="region of interest" description="Disordered" evidence="21">
    <location>
        <begin position="225"/>
        <end position="245"/>
    </location>
</feature>
<keyword evidence="9" id="KW-0256">Endoplasmic reticulum</keyword>
<comment type="catalytic activity">
    <reaction evidence="17">
        <text>a 1,2-diacyl-sn-glycero-3-phosphoethanolamine(in) = a 1,2-diacyl-sn-glycero-3-phosphoethanolamine(out)</text>
        <dbReference type="Rhea" id="RHEA:38895"/>
        <dbReference type="ChEBI" id="CHEBI:64612"/>
    </reaction>
</comment>
<dbReference type="EMBL" id="CP058608">
    <property type="protein sequence ID" value="QLG73412.1"/>
    <property type="molecule type" value="Genomic_DNA"/>
</dbReference>
<evidence type="ECO:0000256" key="18">
    <source>
        <dbReference type="ARBA" id="ARBA00024621"/>
    </source>
</evidence>
<sequence length="971" mass="112386">MDKSKISPQTNGRDTFLSRVFGLQSEDVTTSIHTEEMSTFPEQQDEGDDKGHLVSLHASDENHYSAEEEELRMPESDQGTTTDEEYAHAADVDLDDETGFKNGHDNGTYNRNGSILKVGQLSSDEEYRDAIDSENDEDDQEEDPEYVIEEDRPLFARNSSDANIKKETETVGSTLPKSMLFQRILQHNNQKQKKKQLFTSSKDEHLNSRVGNEEIKNDRGYERDLEAGLGTGEGRRKTFMNDDRPRGNRAFTSNFPLKRPNLFKNISVLNKTPANKVNTLSPRERALWKWANVDNLDLFLQDVYRYYLGNGYFCIILEKILNLATLIFVIFTSTYGGYCIDYSKISTSNRLSDVTIDKCYSSSITGFTKLLLWIFYVFVVLKIAQLYFDVQNLKDIHNFYSYLLNVSDKELQTIPWQTIIQQIMYLKDQNALTANVLEVKAKNRIDAHDVANRIMRKENYLIAMYNNEVLDLSLPFPLYRTSTLTKTLEWNINLCILGYAFNESGLIKQSFLKPSQHEYIKEELKKRFLLAGFLNIVLSPFLVTYFLLLYFLRYFNEYKTSPGTLGARQYTLMAEWKFREYNELFHLFQKRMGLSTELANRYINQFPKEETNLMFKFVAFISGSFVAILAILTVFDPENFLNFEITNDRTALFYITVMGAIWTVCRNSVSDEYNVFDPEETLQELATYTHYMPHEWEGRYHTEEVKNEFCKLYNLRIIVLVRELASLVITPFILWYSLPKSADRIVEFFRDNTIHVDGLGYVCKYAMFDINETLEHKNGKSKLKAPLQSKDTQDGRKVNLREIISEDLSDTNDSDSEENDAAVNKMMQSYMYFIDDYENSSKVVGKHQLPTKRYGDETKLSPMLNNSYSWKKQFRPGQKPELFRIGKHSLETRQPVATNKSSTTSKKKRSVNRRLSENDNINLGNSFIGSIPAPSYELQNNIKSGNSRNESGAGGIFNLVKEFYNQSELGR</sequence>
<accession>A0A7H9B6J6</accession>
<comment type="similarity">
    <text evidence="5 20">Belongs to the ATG9 family.</text>
</comment>
<dbReference type="GO" id="GO:0005789">
    <property type="term" value="C:endoplasmic reticulum membrane"/>
    <property type="evidence" value="ECO:0007669"/>
    <property type="project" value="UniProtKB-SubCell"/>
</dbReference>
<dbReference type="Proteomes" id="UP000509704">
    <property type="component" value="Chromosome 5"/>
</dbReference>